<keyword evidence="4" id="KW-1185">Reference proteome</keyword>
<dbReference type="Ensembl" id="ENSMMST00000003870.1">
    <property type="protein sequence ID" value="ENSMMSP00000003557.1"/>
    <property type="gene ID" value="ENSMMSG00000002636.1"/>
</dbReference>
<feature type="compositionally biased region" description="Polar residues" evidence="1">
    <location>
        <begin position="289"/>
        <end position="300"/>
    </location>
</feature>
<feature type="compositionally biased region" description="Polar residues" evidence="1">
    <location>
        <begin position="236"/>
        <end position="246"/>
    </location>
</feature>
<feature type="compositionally biased region" description="Polar residues" evidence="1">
    <location>
        <begin position="192"/>
        <end position="201"/>
    </location>
</feature>
<evidence type="ECO:0000256" key="1">
    <source>
        <dbReference type="SAM" id="MobiDB-lite"/>
    </source>
</evidence>
<sequence length="332" mass="32770">MKLKGSLACLLLFLLLGRGEASPLQGGEEDSGGEVGEAIGHGVGEAFGHVVGEAAIHGLEKARDPHLGDALAHKLKEASHALENSGSEAGRQAENIIGHGVDPAHSSGQGTPGSNGAWGTNGQPSSGGHGTPGSQGSSGGPGDTRDHVFSGGSGGSFGANAQGGPWGQGGHRGPFNLGANSQGAAAQPGSVRGSNRNTECTNPPGPGGSSGNSGGGSNGGSSGSSGSGWDTRNSDHGGSSQEYNPNSSSGSRVGSGGGNKPECDNTHVSGGSGGQGQGSSGEGEAVSGINTLNSQTSSEPFNFDTFWKNFKSKLGFINWDAINKDQRSFRTP</sequence>
<evidence type="ECO:0000256" key="2">
    <source>
        <dbReference type="SAM" id="SignalP"/>
    </source>
</evidence>
<accession>A0A8C6CLT3</accession>
<protein>
    <submittedName>
        <fullName evidence="3">Dermokine</fullName>
    </submittedName>
</protein>
<evidence type="ECO:0000313" key="4">
    <source>
        <dbReference type="Proteomes" id="UP000694544"/>
    </source>
</evidence>
<feature type="chain" id="PRO_5034352012" evidence="2">
    <location>
        <begin position="22"/>
        <end position="332"/>
    </location>
</feature>
<organism evidence="3 4">
    <name type="scientific">Moschus moschiferus</name>
    <name type="common">Siberian musk deer</name>
    <name type="synonym">Moschus sibiricus</name>
    <dbReference type="NCBI Taxonomy" id="68415"/>
    <lineage>
        <taxon>Eukaryota</taxon>
        <taxon>Metazoa</taxon>
        <taxon>Chordata</taxon>
        <taxon>Craniata</taxon>
        <taxon>Vertebrata</taxon>
        <taxon>Euteleostomi</taxon>
        <taxon>Mammalia</taxon>
        <taxon>Eutheria</taxon>
        <taxon>Laurasiatheria</taxon>
        <taxon>Artiodactyla</taxon>
        <taxon>Ruminantia</taxon>
        <taxon>Pecora</taxon>
        <taxon>Moschidae</taxon>
        <taxon>Moschus</taxon>
    </lineage>
</organism>
<dbReference type="GO" id="GO:0005615">
    <property type="term" value="C:extracellular space"/>
    <property type="evidence" value="ECO:0007669"/>
    <property type="project" value="TreeGrafter"/>
</dbReference>
<reference evidence="3" key="2">
    <citation type="submission" date="2025-09" db="UniProtKB">
        <authorList>
            <consortium name="Ensembl"/>
        </authorList>
    </citation>
    <scope>IDENTIFICATION</scope>
</reference>
<dbReference type="InterPro" id="IPR033541">
    <property type="entry name" value="Dermokine"/>
</dbReference>
<dbReference type="GeneTree" id="ENSGT00570000079107"/>
<dbReference type="PANTHER" id="PTHR36881:SF1">
    <property type="entry name" value="DERMOKINE"/>
    <property type="match status" value="1"/>
</dbReference>
<reference evidence="3" key="1">
    <citation type="submission" date="2025-08" db="UniProtKB">
        <authorList>
            <consortium name="Ensembl"/>
        </authorList>
    </citation>
    <scope>IDENTIFICATION</scope>
</reference>
<gene>
    <name evidence="3" type="primary">DMKN</name>
</gene>
<feature type="compositionally biased region" description="Gly residues" evidence="1">
    <location>
        <begin position="270"/>
        <end position="281"/>
    </location>
</feature>
<proteinExistence type="predicted"/>
<evidence type="ECO:0000313" key="3">
    <source>
        <dbReference type="Ensembl" id="ENSMMSP00000003557.1"/>
    </source>
</evidence>
<dbReference type="PANTHER" id="PTHR36881">
    <property type="entry name" value="DERMOKINE"/>
    <property type="match status" value="1"/>
</dbReference>
<feature type="compositionally biased region" description="Polar residues" evidence="1">
    <location>
        <begin position="106"/>
        <end position="121"/>
    </location>
</feature>
<feature type="signal peptide" evidence="2">
    <location>
        <begin position="1"/>
        <end position="21"/>
    </location>
</feature>
<keyword evidence="2" id="KW-0732">Signal</keyword>
<dbReference type="AlphaFoldDB" id="A0A8C6CLT3"/>
<feature type="compositionally biased region" description="Gly residues" evidence="1">
    <location>
        <begin position="125"/>
        <end position="142"/>
    </location>
</feature>
<feature type="region of interest" description="Disordered" evidence="1">
    <location>
        <begin position="98"/>
        <end position="303"/>
    </location>
</feature>
<dbReference type="Proteomes" id="UP000694544">
    <property type="component" value="Unplaced"/>
</dbReference>
<dbReference type="GO" id="GO:1903575">
    <property type="term" value="P:cornified envelope assembly"/>
    <property type="evidence" value="ECO:0007669"/>
    <property type="project" value="InterPro"/>
</dbReference>
<name>A0A8C6CLT3_MOSMO</name>
<feature type="compositionally biased region" description="Gly residues" evidence="1">
    <location>
        <begin position="207"/>
        <end position="226"/>
    </location>
</feature>